<accession>A0A1B9H3S3</accession>
<keyword evidence="11" id="KW-1185">Reference proteome</keyword>
<evidence type="ECO:0000313" key="10">
    <source>
        <dbReference type="EMBL" id="OCF37915.1"/>
    </source>
</evidence>
<dbReference type="GO" id="GO:0005680">
    <property type="term" value="C:anaphase-promoting complex"/>
    <property type="evidence" value="ECO:0007669"/>
    <property type="project" value="InterPro"/>
</dbReference>
<reference evidence="11" key="2">
    <citation type="submission" date="2013-12" db="EMBL/GenBank/DDBJ databases">
        <title>Evolution of pathogenesis and genome organization in the Tremellales.</title>
        <authorList>
            <person name="Cuomo C."/>
            <person name="Litvintseva A."/>
            <person name="Heitman J."/>
            <person name="Chen Y."/>
            <person name="Sun S."/>
            <person name="Springer D."/>
            <person name="Dromer F."/>
            <person name="Young S."/>
            <person name="Zeng Q."/>
            <person name="Chapman S."/>
            <person name="Gujja S."/>
            <person name="Saif S."/>
            <person name="Birren B."/>
        </authorList>
    </citation>
    <scope>NUCLEOTIDE SEQUENCE [LARGE SCALE GENOMIC DNA]</scope>
    <source>
        <strain evidence="11">BCC8398</strain>
    </source>
</reference>
<dbReference type="InterPro" id="IPR049255">
    <property type="entry name" value="Apc1_N"/>
</dbReference>
<evidence type="ECO:0000256" key="2">
    <source>
        <dbReference type="ARBA" id="ARBA00022618"/>
    </source>
</evidence>
<protein>
    <submittedName>
        <fullName evidence="10">Uncharacterized protein</fullName>
    </submittedName>
</protein>
<sequence length="1951" mass="215118">MLTGKILGSALSPGQLLQTQHQSQEQAGPSRASSPGFTIFRDDHSGTDSSSCGRLIQLVDHHGDDRDEYHEEELVWYHQTVVWSRGSEVFRRYTYESENENVSKALFAWFKSGDQTASASANGKGKATSTTSLDSKTFGPLNQSRHQSWGGPRTASSSKTKSPQLERTLVVFLRTKAHVYFSSGEDIIVHLPFPIDGARPIAGGGILVQRALEKRESRRFGKDKNKGHTESVLRGMDATSLTILDDLMDLEDDNAPSLPRVYALENPFDELRMVASARVEDGFDLNSTRKSKARLASQPQQIPPSTTILHVSPDPYPFIIAYDRQSSEVVFYRKTRIPDVPDQPSHPPNPTALGPEEILRPPEPTPQPKAQAKPSRPSLHRNISSFGPGTDRRLSSVADPLDRTHRRAPRMSRGVALDTPGPTDDLQAALDPLPLVPPTTTKRRSRGLSVLSTVPSTSDGIRRASAASASFLLRDVHEEQDRMALHVVAERDLRETTMMMGLERDEVTTRSEVVLDRIWSWKSPYTRPNIFDVLLLARNGTMQILTSGGRTIPFTIDRPPRHSRASSERRIVKLVDAVGPRFTAIYEDEERARISADIRIRHQTTQQCLLSISYVLPAPDFFLLKRELLSAIHRLPAPAKTCHHTVWKTFSGVLRGLLQLHVSNPLDDSFDQLLSDAHRSSSRLTRLLATKIPPARTTAHDTSATVSETLSLDAAAPIMLALHLVAQDLRLSATRRKELSGVVRLISDMASRIGRTDWKDYWARLMPHEVSDIAPIHVYDTAILDRYESPPDILVYLARQLVTRTKPFPSPQIVSPLPSIPELGDTSPCLRTEQLTSIYTQFHPSTPGASSLTVRAATIVQLMVRSGLNADWLADTPYAFALPILEMIRICQHHPPKDWSFDLYAFTGRMDLALQSKGEDIGRDEPILPLEAVSRPTIKDLMSLGDTQDSINHRHQVALPHVRFGSDRRVQEVERIMQTTRVRVIAIQDPKGASDADIARYHQTVVNTIANRTLSIPVGQGMFEFGTRPTNVTNIWDIPLIELSVKISPTNTTLKAEIVSDSAEWPCFHNGVAAGLAISPDCQGIDSSWVVFNRPGVLNSEHGGFLLGLGLTGHLRSLTTYHAFPLLEPRHDFTSVGLLLGLACSYAGSADLTVTKVLSLHTHALLPLGSMELNASPVIQSSALTGLGLVYAGSRNLRMAEVALSEVGRREMMNVDGFAEYQEAYSFSAAMAFGLIMLGRGGESTSEVDQRMLGLLRRCMIGDTPVLDGGKTRSNVVAIDHNLTGPGATLALGFMYLKTGRKDIADMLEIPQTAFDSDQVRPDLLLLRTLSRSLIMWDNIAPTMTWIESQLPPFILAACKSNKRTATMELATELAYLNIVAGGCFAIGLKYAGTATELAHSNLMSFFGVLSKAATGQSMTYEGKIRRTAARQGLNVVTLALSMVMSGTGELSVLRRLRVSHGQEGAGVTYGTHMAMHMALGMLFLGRGHYTLGNSNLAIAALCISCFPRFLPSPGDNKAYPQAFRHLWALAAEPRCLVARDVDTLETVYLPVKLHLREGDGPTVKIRQQSLISPTLIAPFEKILSIEVDSPRYWPITYDLFKNPRDKANLVRTRTIYVKRKAGFLDYNSDPKGNRSIFVRAGSMTGIDLHYDLISPAAPPGVSAGEVEGLIKAHSGDPAWIGLAKLFNGNGNGNAKGDGRFDAFIRTVMLECLSLDKPTLLPVYSSMFAALQPPPISVPAPIVSDSAGSITERGMTMMMEELYQLAFTKFFYSDIYERSFAAQSAAAATAGGGAEKRFSLVRPNFVGSLLRTLSTDIDLIEEDTYRLKDYLLGRHEGKRSVSTTRDGRMEIAKWIWKSSLPPLALLDLLRERVRQSAIEREVLELKVRDVAENYRRRVLSAYDDNDNNHDHNNHRNSNGAAGAGDAIVPFAGGVGPWNRESIQQVISVWKE</sequence>
<dbReference type="PANTHER" id="PTHR12827">
    <property type="entry name" value="MEIOTIC CHECKPOINT REGULATOR TSG24 FAMILY MEMBER"/>
    <property type="match status" value="1"/>
</dbReference>
<organism evidence="10 11">
    <name type="scientific">Kwoniella heveanensis BCC8398</name>
    <dbReference type="NCBI Taxonomy" id="1296120"/>
    <lineage>
        <taxon>Eukaryota</taxon>
        <taxon>Fungi</taxon>
        <taxon>Dikarya</taxon>
        <taxon>Basidiomycota</taxon>
        <taxon>Agaricomycotina</taxon>
        <taxon>Tremellomycetes</taxon>
        <taxon>Tremellales</taxon>
        <taxon>Cryptococcaceae</taxon>
        <taxon>Kwoniella</taxon>
    </lineage>
</organism>
<comment type="similarity">
    <text evidence="1">Belongs to the APC1 family.</text>
</comment>
<feature type="compositionally biased region" description="Low complexity" evidence="6">
    <location>
        <begin position="422"/>
        <end position="433"/>
    </location>
</feature>
<dbReference type="GO" id="GO:0031145">
    <property type="term" value="P:anaphase-promoting complex-dependent catabolic process"/>
    <property type="evidence" value="ECO:0007669"/>
    <property type="project" value="TreeGrafter"/>
</dbReference>
<feature type="region of interest" description="Disordered" evidence="6">
    <location>
        <begin position="1901"/>
        <end position="1923"/>
    </location>
</feature>
<dbReference type="PANTHER" id="PTHR12827:SF3">
    <property type="entry name" value="ANAPHASE-PROMOTING COMPLEX SUBUNIT 1"/>
    <property type="match status" value="1"/>
</dbReference>
<dbReference type="GO" id="GO:0070979">
    <property type="term" value="P:protein K11-linked ubiquitination"/>
    <property type="evidence" value="ECO:0007669"/>
    <property type="project" value="TreeGrafter"/>
</dbReference>
<evidence type="ECO:0000259" key="7">
    <source>
        <dbReference type="Pfam" id="PF12859"/>
    </source>
</evidence>
<dbReference type="Gene3D" id="1.25.10.10">
    <property type="entry name" value="Leucine-rich Repeat Variant"/>
    <property type="match status" value="2"/>
</dbReference>
<dbReference type="Proteomes" id="UP000092666">
    <property type="component" value="Unassembled WGS sequence"/>
</dbReference>
<proteinExistence type="inferred from homology"/>
<dbReference type="InterPro" id="IPR041221">
    <property type="entry name" value="APC1_C"/>
</dbReference>
<keyword evidence="5" id="KW-0131">Cell cycle</keyword>
<keyword evidence="4" id="KW-0498">Mitosis</keyword>
<dbReference type="Pfam" id="PF12859">
    <property type="entry name" value="ANAPC1"/>
    <property type="match status" value="1"/>
</dbReference>
<feature type="domain" description="Anaphase-promoting complex subunit 1 N-terminal" evidence="7">
    <location>
        <begin position="65"/>
        <end position="524"/>
    </location>
</feature>
<dbReference type="EMBL" id="KI669492">
    <property type="protein sequence ID" value="OCF37915.1"/>
    <property type="molecule type" value="Genomic_DNA"/>
</dbReference>
<name>A0A1B9H3S3_9TREE</name>
<dbReference type="InterPro" id="IPR011989">
    <property type="entry name" value="ARM-like"/>
</dbReference>
<feature type="region of interest" description="Disordered" evidence="6">
    <location>
        <begin position="13"/>
        <end position="49"/>
    </location>
</feature>
<dbReference type="Pfam" id="PF21282">
    <property type="entry name" value="APC1_3rd"/>
    <property type="match status" value="1"/>
</dbReference>
<dbReference type="InterPro" id="IPR048971">
    <property type="entry name" value="Apc1_3rd"/>
</dbReference>
<dbReference type="OrthoDB" id="26401at2759"/>
<reference evidence="10 11" key="1">
    <citation type="submission" date="2013-07" db="EMBL/GenBank/DDBJ databases">
        <title>The Genome Sequence of Cryptococcus heveanensis BCC8398.</title>
        <authorList>
            <consortium name="The Broad Institute Genome Sequencing Platform"/>
            <person name="Cuomo C."/>
            <person name="Litvintseva A."/>
            <person name="Chen Y."/>
            <person name="Heitman J."/>
            <person name="Sun S."/>
            <person name="Springer D."/>
            <person name="Dromer F."/>
            <person name="Young S.K."/>
            <person name="Zeng Q."/>
            <person name="Gargeya S."/>
            <person name="Fitzgerald M."/>
            <person name="Abouelleil A."/>
            <person name="Alvarado L."/>
            <person name="Berlin A.M."/>
            <person name="Chapman S.B."/>
            <person name="Dewar J."/>
            <person name="Goldberg J."/>
            <person name="Griggs A."/>
            <person name="Gujja S."/>
            <person name="Hansen M."/>
            <person name="Howarth C."/>
            <person name="Imamovic A."/>
            <person name="Larimer J."/>
            <person name="McCowan C."/>
            <person name="Murphy C."/>
            <person name="Pearson M."/>
            <person name="Priest M."/>
            <person name="Roberts A."/>
            <person name="Saif S."/>
            <person name="Shea T."/>
            <person name="Sykes S."/>
            <person name="Wortman J."/>
            <person name="Nusbaum C."/>
            <person name="Birren B."/>
        </authorList>
    </citation>
    <scope>NUCLEOTIDE SEQUENCE [LARGE SCALE GENOMIC DNA]</scope>
    <source>
        <strain evidence="10 11">BCC8398</strain>
    </source>
</reference>
<feature type="region of interest" description="Disordered" evidence="6">
    <location>
        <begin position="337"/>
        <end position="456"/>
    </location>
</feature>
<keyword evidence="3" id="KW-0677">Repeat</keyword>
<dbReference type="STRING" id="1296120.A0A1B9H3S3"/>
<evidence type="ECO:0000259" key="9">
    <source>
        <dbReference type="Pfam" id="PF21282"/>
    </source>
</evidence>
<feature type="compositionally biased region" description="Polar residues" evidence="6">
    <location>
        <begin position="297"/>
        <end position="309"/>
    </location>
</feature>
<dbReference type="GO" id="GO:0060090">
    <property type="term" value="F:molecular adaptor activity"/>
    <property type="evidence" value="ECO:0007669"/>
    <property type="project" value="TreeGrafter"/>
</dbReference>
<dbReference type="GO" id="GO:0007091">
    <property type="term" value="P:metaphase/anaphase transition of mitotic cell cycle"/>
    <property type="evidence" value="ECO:0007669"/>
    <property type="project" value="TreeGrafter"/>
</dbReference>
<feature type="domain" description="Anaphase-promoting complex subunit 1 C-terminal" evidence="8">
    <location>
        <begin position="1670"/>
        <end position="1846"/>
    </location>
</feature>
<evidence type="ECO:0000256" key="5">
    <source>
        <dbReference type="ARBA" id="ARBA00023306"/>
    </source>
</evidence>
<gene>
    <name evidence="10" type="ORF">I316_00139</name>
</gene>
<dbReference type="GO" id="GO:0051301">
    <property type="term" value="P:cell division"/>
    <property type="evidence" value="ECO:0007669"/>
    <property type="project" value="UniProtKB-KW"/>
</dbReference>
<evidence type="ECO:0000313" key="11">
    <source>
        <dbReference type="Proteomes" id="UP000092666"/>
    </source>
</evidence>
<feature type="region of interest" description="Disordered" evidence="6">
    <location>
        <begin position="290"/>
        <end position="309"/>
    </location>
</feature>
<evidence type="ECO:0000259" key="8">
    <source>
        <dbReference type="Pfam" id="PF18122"/>
    </source>
</evidence>
<feature type="domain" description="Anaphase-promoting complex subunit 1 beta-sandwich" evidence="9">
    <location>
        <begin position="1535"/>
        <end position="1620"/>
    </location>
</feature>
<dbReference type="InterPro" id="IPR024990">
    <property type="entry name" value="Apc1"/>
</dbReference>
<feature type="region of interest" description="Disordered" evidence="6">
    <location>
        <begin position="118"/>
        <end position="162"/>
    </location>
</feature>
<evidence type="ECO:0000256" key="3">
    <source>
        <dbReference type="ARBA" id="ARBA00022737"/>
    </source>
</evidence>
<evidence type="ECO:0000256" key="1">
    <source>
        <dbReference type="ARBA" id="ARBA00010547"/>
    </source>
</evidence>
<feature type="compositionally biased region" description="Polar residues" evidence="6">
    <location>
        <begin position="118"/>
        <end position="147"/>
    </location>
</feature>
<feature type="compositionally biased region" description="Low complexity" evidence="6">
    <location>
        <begin position="15"/>
        <end position="26"/>
    </location>
</feature>
<evidence type="ECO:0000256" key="4">
    <source>
        <dbReference type="ARBA" id="ARBA00022776"/>
    </source>
</evidence>
<keyword evidence="2" id="KW-0132">Cell division</keyword>
<evidence type="ECO:0000256" key="6">
    <source>
        <dbReference type="SAM" id="MobiDB-lite"/>
    </source>
</evidence>
<dbReference type="Pfam" id="PF18122">
    <property type="entry name" value="APC1_C"/>
    <property type="match status" value="1"/>
</dbReference>